<feature type="domain" description="N-acetyltransferase" evidence="3">
    <location>
        <begin position="2"/>
        <end position="162"/>
    </location>
</feature>
<dbReference type="PANTHER" id="PTHR43877:SF2">
    <property type="entry name" value="AMINOALKYLPHOSPHONATE N-ACETYLTRANSFERASE-RELATED"/>
    <property type="match status" value="1"/>
</dbReference>
<evidence type="ECO:0000256" key="2">
    <source>
        <dbReference type="ARBA" id="ARBA00023315"/>
    </source>
</evidence>
<accession>A0ABT3PAE4</accession>
<dbReference type="PANTHER" id="PTHR43877">
    <property type="entry name" value="AMINOALKYLPHOSPHONATE N-ACETYLTRANSFERASE-RELATED-RELATED"/>
    <property type="match status" value="1"/>
</dbReference>
<dbReference type="EMBL" id="JAPFRD010000013">
    <property type="protein sequence ID" value="MCW8109728.1"/>
    <property type="molecule type" value="Genomic_DNA"/>
</dbReference>
<comment type="caution">
    <text evidence="4">The sequence shown here is derived from an EMBL/GenBank/DDBJ whole genome shotgun (WGS) entry which is preliminary data.</text>
</comment>
<protein>
    <submittedName>
        <fullName evidence="4">GNAT family N-acetyltransferase</fullName>
    </submittedName>
</protein>
<evidence type="ECO:0000313" key="5">
    <source>
        <dbReference type="Proteomes" id="UP001142810"/>
    </source>
</evidence>
<dbReference type="RefSeq" id="WP_265618583.1">
    <property type="nucleotide sequence ID" value="NZ_JAPFRD010000013.1"/>
</dbReference>
<reference evidence="4" key="1">
    <citation type="submission" date="2022-11" db="EMBL/GenBank/DDBJ databases">
        <title>Alteromonas sp. nov., isolated from sea water of the Qingdao.</title>
        <authorList>
            <person name="Wang Q."/>
        </authorList>
    </citation>
    <scope>NUCLEOTIDE SEQUENCE</scope>
    <source>
        <strain evidence="4">ASW11-7</strain>
    </source>
</reference>
<dbReference type="CDD" id="cd04301">
    <property type="entry name" value="NAT_SF"/>
    <property type="match status" value="1"/>
</dbReference>
<dbReference type="Proteomes" id="UP001142810">
    <property type="component" value="Unassembled WGS sequence"/>
</dbReference>
<keyword evidence="5" id="KW-1185">Reference proteome</keyword>
<dbReference type="Pfam" id="PF00583">
    <property type="entry name" value="Acetyltransf_1"/>
    <property type="match status" value="1"/>
</dbReference>
<evidence type="ECO:0000313" key="4">
    <source>
        <dbReference type="EMBL" id="MCW8109728.1"/>
    </source>
</evidence>
<organism evidence="4 5">
    <name type="scientific">Alteromonas aquimaris</name>
    <dbReference type="NCBI Taxonomy" id="2998417"/>
    <lineage>
        <taxon>Bacteria</taxon>
        <taxon>Pseudomonadati</taxon>
        <taxon>Pseudomonadota</taxon>
        <taxon>Gammaproteobacteria</taxon>
        <taxon>Alteromonadales</taxon>
        <taxon>Alteromonadaceae</taxon>
        <taxon>Alteromonas/Salinimonas group</taxon>
        <taxon>Alteromonas</taxon>
    </lineage>
</organism>
<dbReference type="InterPro" id="IPR050832">
    <property type="entry name" value="Bact_Acetyltransf"/>
</dbReference>
<dbReference type="InterPro" id="IPR000182">
    <property type="entry name" value="GNAT_dom"/>
</dbReference>
<dbReference type="SUPFAM" id="SSF55729">
    <property type="entry name" value="Acyl-CoA N-acyltransferases (Nat)"/>
    <property type="match status" value="1"/>
</dbReference>
<dbReference type="PROSITE" id="PS51186">
    <property type="entry name" value="GNAT"/>
    <property type="match status" value="1"/>
</dbReference>
<evidence type="ECO:0000256" key="1">
    <source>
        <dbReference type="ARBA" id="ARBA00022679"/>
    </source>
</evidence>
<sequence length="163" mass="18630">MLTFRKATANDIAQLTTVEQKVIEAERPFNNAIQEGNPTYYDMEHLLMDKNTLLLVAEEASKIIASGYVQIRSSKPFLKHTHHGYLGLMFVATDYRGRGLNQLIMKKLIAWAKARQIRDFYLDVYAHNLSAIKAYEKVGFCSNMIEMKLSIPTANELENNDND</sequence>
<evidence type="ECO:0000259" key="3">
    <source>
        <dbReference type="PROSITE" id="PS51186"/>
    </source>
</evidence>
<name>A0ABT3PAE4_9ALTE</name>
<gene>
    <name evidence="4" type="ORF">OPS25_14575</name>
</gene>
<keyword evidence="2" id="KW-0012">Acyltransferase</keyword>
<dbReference type="InterPro" id="IPR016181">
    <property type="entry name" value="Acyl_CoA_acyltransferase"/>
</dbReference>
<keyword evidence="1" id="KW-0808">Transferase</keyword>
<proteinExistence type="predicted"/>
<dbReference type="Gene3D" id="3.40.630.30">
    <property type="match status" value="1"/>
</dbReference>